<dbReference type="InterPro" id="IPR036390">
    <property type="entry name" value="WH_DNA-bd_sf"/>
</dbReference>
<dbReference type="AlphaFoldDB" id="A0AA97FKX0"/>
<evidence type="ECO:0000256" key="1">
    <source>
        <dbReference type="ARBA" id="ARBA00023015"/>
    </source>
</evidence>
<dbReference type="RefSeq" id="WP_317140436.1">
    <property type="nucleotide sequence ID" value="NZ_CP118157.1"/>
</dbReference>
<dbReference type="Pfam" id="PF07729">
    <property type="entry name" value="FCD"/>
    <property type="match status" value="1"/>
</dbReference>
<dbReference type="InterPro" id="IPR011711">
    <property type="entry name" value="GntR_C"/>
</dbReference>
<dbReference type="CDD" id="cd07377">
    <property type="entry name" value="WHTH_GntR"/>
    <property type="match status" value="1"/>
</dbReference>
<keyword evidence="1" id="KW-0805">Transcription regulation</keyword>
<dbReference type="GO" id="GO:0003677">
    <property type="term" value="F:DNA binding"/>
    <property type="evidence" value="ECO:0007669"/>
    <property type="project" value="UniProtKB-KW"/>
</dbReference>
<dbReference type="PANTHER" id="PTHR43537">
    <property type="entry name" value="TRANSCRIPTIONAL REGULATOR, GNTR FAMILY"/>
    <property type="match status" value="1"/>
</dbReference>
<dbReference type="SUPFAM" id="SSF48008">
    <property type="entry name" value="GntR ligand-binding domain-like"/>
    <property type="match status" value="1"/>
</dbReference>
<sequence length="217" mass="23223">MSTLPPAPIVLPSRTEHALSVIKQGILSGRFAPGQSLVETELAQELAMSKTPVREALKTLEMSGLVVVRPYIGVRVRELSQEDAVAIYDTRLLLEPEAVRRSVANGADTSPARAALVRADAAVDAPSRSLANRAFHAGLWAGAQNPILIGVLDGLRDQTALAAVSTWAREPSWRDEAEEHARILDAAEAGEADRAAELTSRHIAGFLDRLRQGGAAR</sequence>
<reference evidence="5 6" key="1">
    <citation type="submission" date="2023-02" db="EMBL/GenBank/DDBJ databases">
        <title>Microbacterium betulae sp. nov., isolated from birch wood.</title>
        <authorList>
            <person name="Pasciak M."/>
            <person name="Pawlik K.J."/>
            <person name="Martynowski D."/>
            <person name="Laczmanski L."/>
            <person name="Ciekot J."/>
            <person name="Szponar B."/>
            <person name="Wojcik-Fatla A."/>
            <person name="Mackiewicz B."/>
            <person name="Farian E."/>
            <person name="Cholewa G."/>
            <person name="Cholewa A."/>
            <person name="Dutkiewicz J."/>
        </authorList>
    </citation>
    <scope>NUCLEOTIDE SEQUENCE [LARGE SCALE GENOMIC DNA]</scope>
    <source>
        <strain evidence="5 6">AB</strain>
    </source>
</reference>
<dbReference type="SMART" id="SM00895">
    <property type="entry name" value="FCD"/>
    <property type="match status" value="1"/>
</dbReference>
<proteinExistence type="predicted"/>
<dbReference type="KEGG" id="mbet:N8K70_04595"/>
<name>A0AA97FKX0_9MICO</name>
<feature type="domain" description="HTH gntR-type" evidence="4">
    <location>
        <begin position="12"/>
        <end position="79"/>
    </location>
</feature>
<dbReference type="InterPro" id="IPR036388">
    <property type="entry name" value="WH-like_DNA-bd_sf"/>
</dbReference>
<dbReference type="SUPFAM" id="SSF46785">
    <property type="entry name" value="Winged helix' DNA-binding domain"/>
    <property type="match status" value="1"/>
</dbReference>
<dbReference type="Proteomes" id="UP001305498">
    <property type="component" value="Chromosome"/>
</dbReference>
<dbReference type="InterPro" id="IPR000524">
    <property type="entry name" value="Tscrpt_reg_HTH_GntR"/>
</dbReference>
<keyword evidence="2" id="KW-0238">DNA-binding</keyword>
<keyword evidence="6" id="KW-1185">Reference proteome</keyword>
<dbReference type="EMBL" id="CP118157">
    <property type="protein sequence ID" value="WOF23964.1"/>
    <property type="molecule type" value="Genomic_DNA"/>
</dbReference>
<dbReference type="SMART" id="SM00345">
    <property type="entry name" value="HTH_GNTR"/>
    <property type="match status" value="1"/>
</dbReference>
<keyword evidence="3" id="KW-0804">Transcription</keyword>
<accession>A0AA97FKX0</accession>
<protein>
    <submittedName>
        <fullName evidence="5">GntR family transcriptional regulator</fullName>
    </submittedName>
</protein>
<evidence type="ECO:0000313" key="5">
    <source>
        <dbReference type="EMBL" id="WOF23964.1"/>
    </source>
</evidence>
<evidence type="ECO:0000259" key="4">
    <source>
        <dbReference type="PROSITE" id="PS50949"/>
    </source>
</evidence>
<dbReference type="Gene3D" id="1.10.10.10">
    <property type="entry name" value="Winged helix-like DNA-binding domain superfamily/Winged helix DNA-binding domain"/>
    <property type="match status" value="1"/>
</dbReference>
<evidence type="ECO:0000313" key="6">
    <source>
        <dbReference type="Proteomes" id="UP001305498"/>
    </source>
</evidence>
<dbReference type="GO" id="GO:0003700">
    <property type="term" value="F:DNA-binding transcription factor activity"/>
    <property type="evidence" value="ECO:0007669"/>
    <property type="project" value="InterPro"/>
</dbReference>
<dbReference type="Gene3D" id="1.20.120.530">
    <property type="entry name" value="GntR ligand-binding domain-like"/>
    <property type="match status" value="1"/>
</dbReference>
<dbReference type="InterPro" id="IPR008920">
    <property type="entry name" value="TF_FadR/GntR_C"/>
</dbReference>
<gene>
    <name evidence="5" type="ORF">N8K70_04595</name>
</gene>
<organism evidence="5 6">
    <name type="scientific">Microbacterium betulae</name>
    <dbReference type="NCBI Taxonomy" id="2981139"/>
    <lineage>
        <taxon>Bacteria</taxon>
        <taxon>Bacillati</taxon>
        <taxon>Actinomycetota</taxon>
        <taxon>Actinomycetes</taxon>
        <taxon>Micrococcales</taxon>
        <taxon>Microbacteriaceae</taxon>
        <taxon>Microbacterium</taxon>
    </lineage>
</organism>
<dbReference type="Pfam" id="PF00392">
    <property type="entry name" value="GntR"/>
    <property type="match status" value="1"/>
</dbReference>
<evidence type="ECO:0000256" key="2">
    <source>
        <dbReference type="ARBA" id="ARBA00023125"/>
    </source>
</evidence>
<dbReference type="PROSITE" id="PS50949">
    <property type="entry name" value="HTH_GNTR"/>
    <property type="match status" value="1"/>
</dbReference>
<evidence type="ECO:0000256" key="3">
    <source>
        <dbReference type="ARBA" id="ARBA00023163"/>
    </source>
</evidence>
<dbReference type="PANTHER" id="PTHR43537:SF24">
    <property type="entry name" value="GLUCONATE OPERON TRANSCRIPTIONAL REPRESSOR"/>
    <property type="match status" value="1"/>
</dbReference>